<dbReference type="PANTHER" id="PTHR42940">
    <property type="entry name" value="ALCOHOL DEHYDROGENASE 1-RELATED"/>
    <property type="match status" value="1"/>
</dbReference>
<evidence type="ECO:0000256" key="2">
    <source>
        <dbReference type="ARBA" id="ARBA00008072"/>
    </source>
</evidence>
<accession>A0A0D1YHC1</accession>
<proteinExistence type="inferred from homology"/>
<dbReference type="AlphaFoldDB" id="A0A0D1YHC1"/>
<dbReference type="InterPro" id="IPR013149">
    <property type="entry name" value="ADH-like_C"/>
</dbReference>
<keyword evidence="3" id="KW-0479">Metal-binding</keyword>
<dbReference type="InterPro" id="IPR013154">
    <property type="entry name" value="ADH-like_N"/>
</dbReference>
<dbReference type="Pfam" id="PF00107">
    <property type="entry name" value="ADH_zinc_N"/>
    <property type="match status" value="1"/>
</dbReference>
<dbReference type="GO" id="GO:0046872">
    <property type="term" value="F:metal ion binding"/>
    <property type="evidence" value="ECO:0007669"/>
    <property type="project" value="UniProtKB-KW"/>
</dbReference>
<keyword evidence="4" id="KW-0862">Zinc</keyword>
<evidence type="ECO:0000256" key="6">
    <source>
        <dbReference type="ARBA" id="ARBA00023027"/>
    </source>
</evidence>
<dbReference type="SUPFAM" id="SSF50129">
    <property type="entry name" value="GroES-like"/>
    <property type="match status" value="1"/>
</dbReference>
<feature type="domain" description="Enoyl reductase (ER)" evidence="7">
    <location>
        <begin position="19"/>
        <end position="356"/>
    </location>
</feature>
<reference evidence="8 9" key="1">
    <citation type="submission" date="2015-01" db="EMBL/GenBank/DDBJ databases">
        <title>The Genome Sequence of Exophiala sideris CBS121828.</title>
        <authorList>
            <consortium name="The Broad Institute Genomics Platform"/>
            <person name="Cuomo C."/>
            <person name="de Hoog S."/>
            <person name="Gorbushina A."/>
            <person name="Stielow B."/>
            <person name="Teixiera M."/>
            <person name="Abouelleil A."/>
            <person name="Chapman S.B."/>
            <person name="Priest M."/>
            <person name="Young S.K."/>
            <person name="Wortman J."/>
            <person name="Nusbaum C."/>
            <person name="Birren B."/>
        </authorList>
    </citation>
    <scope>NUCLEOTIDE SEQUENCE [LARGE SCALE GENOMIC DNA]</scope>
    <source>
        <strain evidence="8 9">CBS 121828</strain>
    </source>
</reference>
<name>A0A0D1YHC1_9EURO</name>
<dbReference type="SUPFAM" id="SSF51735">
    <property type="entry name" value="NAD(P)-binding Rossmann-fold domains"/>
    <property type="match status" value="1"/>
</dbReference>
<dbReference type="STRING" id="1016849.A0A0D1YHC1"/>
<organism evidence="8 9">
    <name type="scientific">Exophiala sideris</name>
    <dbReference type="NCBI Taxonomy" id="1016849"/>
    <lineage>
        <taxon>Eukaryota</taxon>
        <taxon>Fungi</taxon>
        <taxon>Dikarya</taxon>
        <taxon>Ascomycota</taxon>
        <taxon>Pezizomycotina</taxon>
        <taxon>Eurotiomycetes</taxon>
        <taxon>Chaetothyriomycetidae</taxon>
        <taxon>Chaetothyriales</taxon>
        <taxon>Herpotrichiellaceae</taxon>
        <taxon>Exophiala</taxon>
    </lineage>
</organism>
<dbReference type="Gene3D" id="3.90.180.10">
    <property type="entry name" value="Medium-chain alcohol dehydrogenases, catalytic domain"/>
    <property type="match status" value="1"/>
</dbReference>
<gene>
    <name evidence="8" type="ORF">PV11_04370</name>
</gene>
<dbReference type="SMART" id="SM00829">
    <property type="entry name" value="PKS_ER"/>
    <property type="match status" value="1"/>
</dbReference>
<dbReference type="EMBL" id="KN846952">
    <property type="protein sequence ID" value="KIV82247.1"/>
    <property type="molecule type" value="Genomic_DNA"/>
</dbReference>
<evidence type="ECO:0000313" key="9">
    <source>
        <dbReference type="Proteomes" id="UP000053599"/>
    </source>
</evidence>
<evidence type="ECO:0000256" key="3">
    <source>
        <dbReference type="ARBA" id="ARBA00022723"/>
    </source>
</evidence>
<protein>
    <recommendedName>
        <fullName evidence="7">Enoyl reductase (ER) domain-containing protein</fullName>
    </recommendedName>
</protein>
<evidence type="ECO:0000256" key="4">
    <source>
        <dbReference type="ARBA" id="ARBA00022833"/>
    </source>
</evidence>
<dbReference type="PANTHER" id="PTHR42940:SF8">
    <property type="entry name" value="VACUOLAR PROTEIN SORTING-ASSOCIATED PROTEIN 11"/>
    <property type="match status" value="1"/>
</dbReference>
<keyword evidence="5" id="KW-0560">Oxidoreductase</keyword>
<evidence type="ECO:0000256" key="1">
    <source>
        <dbReference type="ARBA" id="ARBA00001947"/>
    </source>
</evidence>
<dbReference type="FunFam" id="3.40.50.720:FF:000039">
    <property type="entry name" value="Alcohol dehydrogenase AdhP"/>
    <property type="match status" value="1"/>
</dbReference>
<evidence type="ECO:0000313" key="8">
    <source>
        <dbReference type="EMBL" id="KIV82247.1"/>
    </source>
</evidence>
<dbReference type="Proteomes" id="UP000053599">
    <property type="component" value="Unassembled WGS sequence"/>
</dbReference>
<comment type="cofactor">
    <cofactor evidence="1">
        <name>Zn(2+)</name>
        <dbReference type="ChEBI" id="CHEBI:29105"/>
    </cofactor>
</comment>
<dbReference type="Gene3D" id="3.40.50.720">
    <property type="entry name" value="NAD(P)-binding Rossmann-like Domain"/>
    <property type="match status" value="1"/>
</dbReference>
<dbReference type="HOGENOM" id="CLU_026673_20_1_1"/>
<dbReference type="InterPro" id="IPR036291">
    <property type="entry name" value="NAD(P)-bd_dom_sf"/>
</dbReference>
<dbReference type="OrthoDB" id="256333at2759"/>
<dbReference type="GO" id="GO:0005737">
    <property type="term" value="C:cytoplasm"/>
    <property type="evidence" value="ECO:0007669"/>
    <property type="project" value="TreeGrafter"/>
</dbReference>
<dbReference type="GO" id="GO:0004022">
    <property type="term" value="F:alcohol dehydrogenase (NAD+) activity"/>
    <property type="evidence" value="ECO:0007669"/>
    <property type="project" value="TreeGrafter"/>
</dbReference>
<sequence>MADPALDIPSEILAVQVVKYNEPLAIHKIPTPSVSKLGPHDLLLRTAVASLCHTDLMVHAGIFPTPLPLTMSHEGTGVVSARGDAVKDFQIGDRVLSGLPFHQCGKCEECNPTDGQDWNQYCQAAEGATGIKSDGAFAEYHVVDARASCKIPDNVSFVTAAPLACAGVTVYRAILVSGVKEGGWLALVGAGGGLGHFGIQFAKAKGINVIAIEAREEGLEVAKKAGAEHLLDAREGKDKIVEKVQALTDGKGVEAAVNVSDHSSTAALSAAITHMHGTVVQAAQPQEVSVPFMDIVLRDITIKGTMLGGRDVTQEMLDVVSKHGVTAETQVFYGLEEVPKMIELSESGRLKGKAVCVVDKKVAGMA</sequence>
<evidence type="ECO:0000256" key="5">
    <source>
        <dbReference type="ARBA" id="ARBA00023002"/>
    </source>
</evidence>
<keyword evidence="6" id="KW-0520">NAD</keyword>
<comment type="similarity">
    <text evidence="2">Belongs to the zinc-containing alcohol dehydrogenase family.</text>
</comment>
<dbReference type="Pfam" id="PF08240">
    <property type="entry name" value="ADH_N"/>
    <property type="match status" value="1"/>
</dbReference>
<dbReference type="InterPro" id="IPR011032">
    <property type="entry name" value="GroES-like_sf"/>
</dbReference>
<evidence type="ECO:0000259" key="7">
    <source>
        <dbReference type="SMART" id="SM00829"/>
    </source>
</evidence>
<dbReference type="InterPro" id="IPR020843">
    <property type="entry name" value="ER"/>
</dbReference>